<reference evidence="1 2" key="1">
    <citation type="submission" date="2022-11" db="EMBL/GenBank/DDBJ databases">
        <title>Mucor velutinosus strain NIH1002 WGS.</title>
        <authorList>
            <person name="Subramanian P."/>
            <person name="Mullikin J.C."/>
            <person name="Segre J.A."/>
            <person name="Zelazny A.M."/>
        </authorList>
    </citation>
    <scope>NUCLEOTIDE SEQUENCE [LARGE SCALE GENOMIC DNA]</scope>
    <source>
        <strain evidence="1 2">NIH1002</strain>
    </source>
</reference>
<keyword evidence="1" id="KW-0560">Oxidoreductase</keyword>
<accession>A0AAN7HWV4</accession>
<evidence type="ECO:0000313" key="1">
    <source>
        <dbReference type="EMBL" id="KAK4511073.1"/>
    </source>
</evidence>
<evidence type="ECO:0000313" key="2">
    <source>
        <dbReference type="Proteomes" id="UP001304243"/>
    </source>
</evidence>
<dbReference type="AlphaFoldDB" id="A0AAN7HWV4"/>
<sequence>MYKADNTIKKPIFSVKSQIHTVVVDTSLFTNDLLEYLAIHIKHLYQLTLCGSVSRSTQSIIAALTAYSKQPRRNALALKCIRFESYLSYSNEIIQQTRSDENNNLMLDLIGFNLDYLITDIQNVFEGRITGLSKTSLEVTTTNNVMPKTVYLQRKSKWTPDNLFNLRDSNQYVNKNARNRRLKSVHTCVLTIKADSIHYVRLYCHSQDNRHLFSLIINLRA</sequence>
<name>A0AAN7HWV4_9FUNG</name>
<protein>
    <submittedName>
        <fullName evidence="1">4-hydroxyphenylpyruvate dioxygenase</fullName>
        <ecNumber evidence="1">1.13.11.27</ecNumber>
    </submittedName>
</protein>
<dbReference type="RefSeq" id="XP_064677739.1">
    <property type="nucleotide sequence ID" value="XM_064831459.1"/>
</dbReference>
<dbReference type="GeneID" id="89955969"/>
<dbReference type="Proteomes" id="UP001304243">
    <property type="component" value="Unassembled WGS sequence"/>
</dbReference>
<gene>
    <name evidence="1" type="ORF">ATC70_012283</name>
</gene>
<keyword evidence="2" id="KW-1185">Reference proteome</keyword>
<organism evidence="1 2">
    <name type="scientific">Mucor velutinosus</name>
    <dbReference type="NCBI Taxonomy" id="708070"/>
    <lineage>
        <taxon>Eukaryota</taxon>
        <taxon>Fungi</taxon>
        <taxon>Fungi incertae sedis</taxon>
        <taxon>Mucoromycota</taxon>
        <taxon>Mucoromycotina</taxon>
        <taxon>Mucoromycetes</taxon>
        <taxon>Mucorales</taxon>
        <taxon>Mucorineae</taxon>
        <taxon>Mucoraceae</taxon>
        <taxon>Mucor</taxon>
    </lineage>
</organism>
<dbReference type="GO" id="GO:0003868">
    <property type="term" value="F:4-hydroxyphenylpyruvate dioxygenase activity"/>
    <property type="evidence" value="ECO:0007669"/>
    <property type="project" value="UniProtKB-EC"/>
</dbReference>
<dbReference type="EC" id="1.13.11.27" evidence="1"/>
<comment type="caution">
    <text evidence="1">The sequence shown here is derived from an EMBL/GenBank/DDBJ whole genome shotgun (WGS) entry which is preliminary data.</text>
</comment>
<keyword evidence="1" id="KW-0223">Dioxygenase</keyword>
<proteinExistence type="predicted"/>
<dbReference type="EMBL" id="JASEJX010000030">
    <property type="protein sequence ID" value="KAK4511073.1"/>
    <property type="molecule type" value="Genomic_DNA"/>
</dbReference>